<dbReference type="GO" id="GO:0004315">
    <property type="term" value="F:3-oxoacyl-[acyl-carrier-protein] synthase activity"/>
    <property type="evidence" value="ECO:0007669"/>
    <property type="project" value="InterPro"/>
</dbReference>
<dbReference type="InterPro" id="IPR049490">
    <property type="entry name" value="C883_1060-like_KR_N"/>
</dbReference>
<keyword evidence="24" id="KW-1185">Reference proteome</keyword>
<dbReference type="InterPro" id="IPR036291">
    <property type="entry name" value="NAD(P)-bd_dom_sf"/>
</dbReference>
<dbReference type="InterPro" id="IPR018201">
    <property type="entry name" value="Ketoacyl_synth_AS"/>
</dbReference>
<dbReference type="Gene3D" id="1.10.1200.10">
    <property type="entry name" value="ACP-like"/>
    <property type="match status" value="1"/>
</dbReference>
<comment type="cofactor">
    <cofactor evidence="1">
        <name>NADP(+)</name>
        <dbReference type="ChEBI" id="CHEBI:58349"/>
    </cofactor>
</comment>
<dbReference type="GO" id="GO:0071770">
    <property type="term" value="P:DIM/DIP cell wall layer assembly"/>
    <property type="evidence" value="ECO:0007669"/>
    <property type="project" value="TreeGrafter"/>
</dbReference>
<dbReference type="GO" id="GO:0016491">
    <property type="term" value="F:oxidoreductase activity"/>
    <property type="evidence" value="ECO:0007669"/>
    <property type="project" value="UniProtKB-KW"/>
</dbReference>
<evidence type="ECO:0000256" key="16">
    <source>
        <dbReference type="ARBA" id="ARBA00066974"/>
    </source>
</evidence>
<keyword evidence="9" id="KW-0443">Lipid metabolism</keyword>
<dbReference type="PROSITE" id="PS52004">
    <property type="entry name" value="KS3_2"/>
    <property type="match status" value="1"/>
</dbReference>
<dbReference type="InterPro" id="IPR020841">
    <property type="entry name" value="PKS_Beta-ketoAc_synthase_dom"/>
</dbReference>
<dbReference type="InterPro" id="IPR013968">
    <property type="entry name" value="PKS_KR"/>
</dbReference>
<evidence type="ECO:0000256" key="1">
    <source>
        <dbReference type="ARBA" id="ARBA00001937"/>
    </source>
</evidence>
<evidence type="ECO:0000256" key="3">
    <source>
        <dbReference type="ARBA" id="ARBA00022450"/>
    </source>
</evidence>
<dbReference type="Gene3D" id="3.40.366.10">
    <property type="entry name" value="Malonyl-Coenzyme A Acyl Carrier Protein, domain 2"/>
    <property type="match status" value="1"/>
</dbReference>
<evidence type="ECO:0000259" key="21">
    <source>
        <dbReference type="PROSITE" id="PS50075"/>
    </source>
</evidence>
<dbReference type="PROSITE" id="PS00012">
    <property type="entry name" value="PHOSPHOPANTETHEINE"/>
    <property type="match status" value="1"/>
</dbReference>
<dbReference type="SMART" id="SM00823">
    <property type="entry name" value="PKS_PP"/>
    <property type="match status" value="1"/>
</dbReference>
<dbReference type="SUPFAM" id="SSF53901">
    <property type="entry name" value="Thiolase-like"/>
    <property type="match status" value="1"/>
</dbReference>
<dbReference type="GO" id="GO:0006633">
    <property type="term" value="P:fatty acid biosynthetic process"/>
    <property type="evidence" value="ECO:0007669"/>
    <property type="project" value="InterPro"/>
</dbReference>
<dbReference type="SUPFAM" id="SSF55048">
    <property type="entry name" value="Probable ACP-binding domain of malonyl-CoA ACP transacylase"/>
    <property type="match status" value="1"/>
</dbReference>
<dbReference type="Pfam" id="PF22621">
    <property type="entry name" value="CurL-like_PKS_C"/>
    <property type="match status" value="1"/>
</dbReference>
<gene>
    <name evidence="23" type="ORF">HUN01_32155</name>
</gene>
<dbReference type="SUPFAM" id="SSF47336">
    <property type="entry name" value="ACP-like"/>
    <property type="match status" value="1"/>
</dbReference>
<dbReference type="Proteomes" id="UP000514713">
    <property type="component" value="Chromosome"/>
</dbReference>
<evidence type="ECO:0000256" key="11">
    <source>
        <dbReference type="ARBA" id="ARBA00050973"/>
    </source>
</evidence>
<comment type="catalytic activity">
    <reaction evidence="14">
        <text>icosanoyl-[(phenol)carboxyphthiodiolenone synthase] + 2 (S)-methylmalonyl-CoA + 3 malonyl-CoA + 5 NADPH + 10 H(+) = C32-carboxyphthiodiolenone-[(phenol)carboxyphthiodiolenone synthase] + 5 CO2 + 5 NADP(+) + 5 CoA + 2 H2O</text>
        <dbReference type="Rhea" id="RHEA:57748"/>
        <dbReference type="Rhea" id="RHEA-COMP:14985"/>
        <dbReference type="Rhea" id="RHEA-COMP:14986"/>
        <dbReference type="ChEBI" id="CHEBI:15377"/>
        <dbReference type="ChEBI" id="CHEBI:15378"/>
        <dbReference type="ChEBI" id="CHEBI:16526"/>
        <dbReference type="ChEBI" id="CHEBI:57287"/>
        <dbReference type="ChEBI" id="CHEBI:57327"/>
        <dbReference type="ChEBI" id="CHEBI:57384"/>
        <dbReference type="ChEBI" id="CHEBI:57783"/>
        <dbReference type="ChEBI" id="CHEBI:58349"/>
        <dbReference type="ChEBI" id="CHEBI:87848"/>
        <dbReference type="ChEBI" id="CHEBI:142236"/>
        <dbReference type="EC" id="2.3.1.292"/>
    </reaction>
</comment>
<dbReference type="InterPro" id="IPR006162">
    <property type="entry name" value="Ppantetheine_attach_site"/>
</dbReference>
<dbReference type="InterPro" id="IPR001227">
    <property type="entry name" value="Ac_transferase_dom_sf"/>
</dbReference>
<keyword evidence="8" id="KW-0560">Oxidoreductase</keyword>
<evidence type="ECO:0000313" key="23">
    <source>
        <dbReference type="EMBL" id="QMS92031.1"/>
    </source>
</evidence>
<dbReference type="SMART" id="SM00825">
    <property type="entry name" value="PKS_KS"/>
    <property type="match status" value="1"/>
</dbReference>
<dbReference type="GO" id="GO:0005886">
    <property type="term" value="C:plasma membrane"/>
    <property type="evidence" value="ECO:0007669"/>
    <property type="project" value="TreeGrafter"/>
</dbReference>
<dbReference type="InterPro" id="IPR016039">
    <property type="entry name" value="Thiolase-like"/>
</dbReference>
<dbReference type="PANTHER" id="PTHR43775">
    <property type="entry name" value="FATTY ACID SYNTHASE"/>
    <property type="match status" value="1"/>
</dbReference>
<evidence type="ECO:0000256" key="2">
    <source>
        <dbReference type="ARBA" id="ARBA00001957"/>
    </source>
</evidence>
<accession>A0A7D7LJ28</accession>
<dbReference type="KEGG" id="ned:HUN01_32155"/>
<dbReference type="Pfam" id="PF00698">
    <property type="entry name" value="Acyl_transf_1"/>
    <property type="match status" value="1"/>
</dbReference>
<evidence type="ECO:0000259" key="22">
    <source>
        <dbReference type="PROSITE" id="PS52004"/>
    </source>
</evidence>
<name>A0A7D7LJ28_9NOSO</name>
<dbReference type="InterPro" id="IPR016036">
    <property type="entry name" value="Malonyl_transacylase_ACP-bd"/>
</dbReference>
<evidence type="ECO:0000256" key="12">
    <source>
        <dbReference type="ARBA" id="ARBA00051971"/>
    </source>
</evidence>
<dbReference type="FunFam" id="1.10.1200.10:FF:000005">
    <property type="entry name" value="Nonribosomal peptide synthetase 1"/>
    <property type="match status" value="1"/>
</dbReference>
<dbReference type="InterPro" id="IPR050091">
    <property type="entry name" value="PKS_NRPS_Biosynth_Enz"/>
</dbReference>
<dbReference type="EC" id="2.3.1.292" evidence="16"/>
<dbReference type="EMBL" id="CP054698">
    <property type="protein sequence ID" value="QMS92031.1"/>
    <property type="molecule type" value="Genomic_DNA"/>
</dbReference>
<comment type="catalytic activity">
    <reaction evidence="12">
        <text>19-(4-hydroxyphenyl)nonadecanoyl-[(phenol)carboxyphthiodiolenone synthase] + 2 (S)-methylmalonyl-CoA + 3 malonyl-CoA + 5 NADPH + 10 H(+) = C37-(phenol)carboxyphthiodiolenone-[(phenol)carboxyphthiodiolenone synthase] + 5 CO2 + 5 NADP(+) + 5 CoA + 2 H2O</text>
        <dbReference type="Rhea" id="RHEA:57760"/>
        <dbReference type="Rhea" id="RHEA-COMP:14273"/>
        <dbReference type="Rhea" id="RHEA-COMP:14990"/>
        <dbReference type="ChEBI" id="CHEBI:15377"/>
        <dbReference type="ChEBI" id="CHEBI:15378"/>
        <dbReference type="ChEBI" id="CHEBI:16526"/>
        <dbReference type="ChEBI" id="CHEBI:57287"/>
        <dbReference type="ChEBI" id="CHEBI:57327"/>
        <dbReference type="ChEBI" id="CHEBI:57384"/>
        <dbReference type="ChEBI" id="CHEBI:57783"/>
        <dbReference type="ChEBI" id="CHEBI:58349"/>
        <dbReference type="ChEBI" id="CHEBI:133301"/>
        <dbReference type="ChEBI" id="CHEBI:142260"/>
        <dbReference type="EC" id="2.3.1.292"/>
    </reaction>
</comment>
<dbReference type="SUPFAM" id="SSF52151">
    <property type="entry name" value="FabD/lysophospholipase-like"/>
    <property type="match status" value="1"/>
</dbReference>
<keyword evidence="5" id="KW-0808">Transferase</keyword>
<evidence type="ECO:0000256" key="6">
    <source>
        <dbReference type="ARBA" id="ARBA00022832"/>
    </source>
</evidence>
<dbReference type="PROSITE" id="PS00606">
    <property type="entry name" value="KS3_1"/>
    <property type="match status" value="1"/>
</dbReference>
<dbReference type="Pfam" id="PF00109">
    <property type="entry name" value="ketoacyl-synt"/>
    <property type="match status" value="1"/>
</dbReference>
<dbReference type="CDD" id="cd08953">
    <property type="entry name" value="KR_2_SDR_x"/>
    <property type="match status" value="1"/>
</dbReference>
<dbReference type="Gene3D" id="3.30.70.3290">
    <property type="match status" value="1"/>
</dbReference>
<dbReference type="InterPro" id="IPR020806">
    <property type="entry name" value="PKS_PP-bd"/>
</dbReference>
<dbReference type="InterPro" id="IPR014043">
    <property type="entry name" value="Acyl_transferase_dom"/>
</dbReference>
<dbReference type="FunFam" id="3.40.47.10:FF:000042">
    <property type="entry name" value="Polyketide synthase Pks13"/>
    <property type="match status" value="1"/>
</dbReference>
<evidence type="ECO:0000256" key="9">
    <source>
        <dbReference type="ARBA" id="ARBA00023098"/>
    </source>
</evidence>
<evidence type="ECO:0000256" key="13">
    <source>
        <dbReference type="ARBA" id="ARBA00052119"/>
    </source>
</evidence>
<evidence type="ECO:0000313" key="24">
    <source>
        <dbReference type="Proteomes" id="UP000514713"/>
    </source>
</evidence>
<evidence type="ECO:0000256" key="14">
    <source>
        <dbReference type="ARBA" id="ARBA00052745"/>
    </source>
</evidence>
<evidence type="ECO:0000256" key="20">
    <source>
        <dbReference type="ARBA" id="ARBA00084020"/>
    </source>
</evidence>
<dbReference type="Pfam" id="PF00550">
    <property type="entry name" value="PP-binding"/>
    <property type="match status" value="1"/>
</dbReference>
<comment type="cofactor">
    <cofactor evidence="2">
        <name>pantetheine 4'-phosphate</name>
        <dbReference type="ChEBI" id="CHEBI:47942"/>
    </cofactor>
</comment>
<keyword evidence="6" id="KW-0276">Fatty acid metabolism</keyword>
<sequence>MNSSNSIQAIAIIGMSGSFPGANNIEEFWENLRSGVESISTFTDAELIASGTDPELLSNSQYVKRLAILENIDLFDTSFFGFNHKEAEITDPQHRLFLENAWEALENAGYDSQRCENRVGVYAGSSSNNYLSLNLNSDCAGSASSFQKGIGNDKDFLATRVSYKLNLTGPSLTVQTACSTSLVAISLACQSLLNYQCDMALAGGVSIHIPQKTGYLYEEGGILSPDGHCRAFDAKAQGTAIGNGVGIVVLKRLEDALADGDCIHAVIKGSAVNNDGSLKIGYTAPSVDGQAEVIAEAMMLAGVEPETISYIEAHGTGTPLGDPIEIAALSQVFRNSTEKKGFCAIGSVKTNIGHLDTAAGVTGLIKTVLALKHQLIPPSLNFEQPNPQIDFANSPFYVNTKLTEWKTNGVPRRAGVSSLGIGGTNAHVILEEAPVLEPSSLSRPWQLLVLSAKTDSALETATENLANYLQLHPDVNLADVAYTLQVGRGEFNHRRVLVCQDIEDATKALRNPQRVLTRLVENGVHVGAASRREVTPQEYRSIAFMFPGQGAQYVDMGKELYQTEPIFREQIDLCCQLLQPHLGVDLRSVIYPTESESKAAAEKLQQTAITQSALFVVEYALAKLWMSWGISPSAMIGHSIGEYVAASLAGVFSLEDALALVATRGQLMQQLTSGAMLSVSESAAEIKNLLNENLSLAASNAPSLCVVSGTHEAIDVIHEKLTALGIECRRLHTSHAFHSAMMEPIIEPFIKEVKKVQLNPPQIPFVSNVTGIWITAEQATDPNYWASHLRHTVQFATGISALQQEPNRILLEVGPGRALCTFAQKHSDIVGLCSLRHPKEKQSDVTFLLNTLGKLWLYGVQIDWSGFYTNERRYRLPLPTYPFERQRYWIEDYKQKQDKSFKPASFGKKPDITDWFYLPLWKQSLPLVEKSELTVKKYSTLVFINELSLSSQLVKQLETHNQDVILVKIGAKFAKLSDYQYSLNPQQSSDYDILFRELYAQKNLPTKIVHLWSVASNNYAGSELEWREEIQSQGFYSLLFIVQAISKIDTTNNLQITVISNNLQAVTGEESLCPEKATLLGAIKVIPQEYSNIRCRNIDIFIPLEESSQEEKLTNFLLKEIIIPTSDSVIAYRGNHRWVQTFEPIQLNKSKKETPQLRDKGVYLITGGLGEIGFILAEHLAKTVKAKLVLTGRSIIPPKDDWSKWLKSHDEHNPISCKIKKLQELEILGSEVLAISADVANFEQMQEVFVQAELRFGQINAVIHAAGITEGKSFSFIEQTSKIDCEQQFQPKVYGLLVLEKVLKNQKIDFCLLMSSLSSVLGGLGFIAYSAVNNFMDAFVHQYNQSSSIAWTSINWDGWYTIKESQQNQSHLATGLADLAIKPNEGMEAFQRILNCSYINQIVVSTGELQTRINQWVDLASFEEKTVSQKTNLLLHPRPNLQNPYVAPQNEIEQKIAVIWQELIGTEQVGVYDNFFELGGDSLLMVQVRSRLQAAFNCNISTAELFEYPTISTLSKYFSRQNNKQPAFELAQERAKKQDMAIAEEIQLMKQRRRVYE</sequence>
<protein>
    <recommendedName>
        <fullName evidence="17">Phenolphthiocerol/phthiocerol polyketide synthase subunit E</fullName>
        <ecNumber evidence="16">2.3.1.292</ecNumber>
    </recommendedName>
    <alternativeName>
        <fullName evidence="19">(Phenol)carboxyphthiodiolenone synthase subunit E</fullName>
    </alternativeName>
    <alternativeName>
        <fullName evidence="20">Beta-ketoacyl-acyl-carrier-protein synthase I</fullName>
    </alternativeName>
    <alternativeName>
        <fullName evidence="18">Phthiocerol synthesis polyketide synthase type I PpsE</fullName>
    </alternativeName>
</protein>
<dbReference type="InterPro" id="IPR036736">
    <property type="entry name" value="ACP-like_sf"/>
</dbReference>
<dbReference type="CDD" id="cd00833">
    <property type="entry name" value="PKS"/>
    <property type="match status" value="1"/>
</dbReference>
<dbReference type="RefSeq" id="WP_181929566.1">
    <property type="nucleotide sequence ID" value="NZ_CP054698.1"/>
</dbReference>
<comment type="catalytic activity">
    <reaction evidence="13">
        <text>docosanoyl-[(phenol)carboxyphthiodiolenone synthase] + 2 (S)-methylmalonyl-CoA + 3 malonyl-CoA + 5 NADPH + 10 H(+) = C34-carboxyphthiodiolenone-[(phenol)carboxyphthiodiolenone synthase] + 5 CO2 + 5 NADP(+) + 5 CoA + 2 H2O</text>
        <dbReference type="Rhea" id="RHEA:57752"/>
        <dbReference type="Rhea" id="RHEA-COMP:14987"/>
        <dbReference type="Rhea" id="RHEA-COMP:14988"/>
        <dbReference type="ChEBI" id="CHEBI:15377"/>
        <dbReference type="ChEBI" id="CHEBI:15378"/>
        <dbReference type="ChEBI" id="CHEBI:16526"/>
        <dbReference type="ChEBI" id="CHEBI:57287"/>
        <dbReference type="ChEBI" id="CHEBI:57327"/>
        <dbReference type="ChEBI" id="CHEBI:57384"/>
        <dbReference type="ChEBI" id="CHEBI:57783"/>
        <dbReference type="ChEBI" id="CHEBI:58349"/>
        <dbReference type="ChEBI" id="CHEBI:142237"/>
        <dbReference type="ChEBI" id="CHEBI:142238"/>
        <dbReference type="EC" id="2.3.1.292"/>
    </reaction>
</comment>
<evidence type="ECO:0000256" key="8">
    <source>
        <dbReference type="ARBA" id="ARBA00023002"/>
    </source>
</evidence>
<dbReference type="PANTHER" id="PTHR43775:SF51">
    <property type="entry name" value="INACTIVE PHENOLPHTHIOCEROL SYNTHESIS POLYKETIDE SYNTHASE TYPE I PKS1-RELATED"/>
    <property type="match status" value="1"/>
</dbReference>
<evidence type="ECO:0000256" key="18">
    <source>
        <dbReference type="ARBA" id="ARBA00075053"/>
    </source>
</evidence>
<keyword evidence="10" id="KW-0511">Multifunctional enzyme</keyword>
<keyword evidence="4" id="KW-0597">Phosphoprotein</keyword>
<dbReference type="InterPro" id="IPR057326">
    <property type="entry name" value="KR_dom"/>
</dbReference>
<dbReference type="Pfam" id="PF02801">
    <property type="entry name" value="Ketoacyl-synt_C"/>
    <property type="match status" value="1"/>
</dbReference>
<comment type="catalytic activity">
    <reaction evidence="11">
        <text>17-(4-hydroxyphenyl)heptadecanoyl-[(phenol)carboxyphthiodiolenone synthase] + 2 (S)-methylmalonyl-CoA + 3 malonyl-CoA + 5 NADPH + 10 H(+) = C35-(phenol)carboxyphthiodiolenone-[(phenol)carboxyphthiodiolenone synthase] + 5 CO2 + 5 NADP(+) + 5 CoA + 2 H2O</text>
        <dbReference type="Rhea" id="RHEA:57756"/>
        <dbReference type="Rhea" id="RHEA-COMP:14272"/>
        <dbReference type="Rhea" id="RHEA-COMP:14989"/>
        <dbReference type="ChEBI" id="CHEBI:15377"/>
        <dbReference type="ChEBI" id="CHEBI:15378"/>
        <dbReference type="ChEBI" id="CHEBI:16526"/>
        <dbReference type="ChEBI" id="CHEBI:57287"/>
        <dbReference type="ChEBI" id="CHEBI:57327"/>
        <dbReference type="ChEBI" id="CHEBI:57384"/>
        <dbReference type="ChEBI" id="CHEBI:57783"/>
        <dbReference type="ChEBI" id="CHEBI:58349"/>
        <dbReference type="ChEBI" id="CHEBI:133300"/>
        <dbReference type="ChEBI" id="CHEBI:142259"/>
        <dbReference type="EC" id="2.3.1.292"/>
    </reaction>
</comment>
<keyword evidence="7" id="KW-0521">NADP</keyword>
<dbReference type="GO" id="GO:0004312">
    <property type="term" value="F:fatty acid synthase activity"/>
    <property type="evidence" value="ECO:0007669"/>
    <property type="project" value="TreeGrafter"/>
</dbReference>
<evidence type="ECO:0000256" key="4">
    <source>
        <dbReference type="ARBA" id="ARBA00022553"/>
    </source>
</evidence>
<organism evidence="23 24">
    <name type="scientific">Nostoc edaphicum CCNP1411</name>
    <dbReference type="NCBI Taxonomy" id="1472755"/>
    <lineage>
        <taxon>Bacteria</taxon>
        <taxon>Bacillati</taxon>
        <taxon>Cyanobacteriota</taxon>
        <taxon>Cyanophyceae</taxon>
        <taxon>Nostocales</taxon>
        <taxon>Nostocaceae</taxon>
        <taxon>Nostoc</taxon>
    </lineage>
</organism>
<dbReference type="SMART" id="SM00822">
    <property type="entry name" value="PKS_KR"/>
    <property type="match status" value="1"/>
</dbReference>
<dbReference type="Pfam" id="PF08659">
    <property type="entry name" value="KR"/>
    <property type="match status" value="1"/>
</dbReference>
<dbReference type="SUPFAM" id="SSF51735">
    <property type="entry name" value="NAD(P)-binding Rossmann-fold domains"/>
    <property type="match status" value="2"/>
</dbReference>
<dbReference type="InterPro" id="IPR016035">
    <property type="entry name" value="Acyl_Trfase/lysoPLipase"/>
</dbReference>
<dbReference type="SMART" id="SM00827">
    <property type="entry name" value="PKS_AT"/>
    <property type="match status" value="1"/>
</dbReference>
<feature type="domain" description="Carrier" evidence="21">
    <location>
        <begin position="1447"/>
        <end position="1522"/>
    </location>
</feature>
<dbReference type="GO" id="GO:0031177">
    <property type="term" value="F:phosphopantetheine binding"/>
    <property type="evidence" value="ECO:0007669"/>
    <property type="project" value="InterPro"/>
</dbReference>
<dbReference type="Gene3D" id="3.40.47.10">
    <property type="match status" value="1"/>
</dbReference>
<evidence type="ECO:0000256" key="15">
    <source>
        <dbReference type="ARBA" id="ARBA00058455"/>
    </source>
</evidence>
<dbReference type="PROSITE" id="PS50075">
    <property type="entry name" value="CARRIER"/>
    <property type="match status" value="1"/>
</dbReference>
<keyword evidence="3" id="KW-0596">Phosphopantetheine</keyword>
<dbReference type="InterPro" id="IPR014031">
    <property type="entry name" value="Ketoacyl_synth_C"/>
</dbReference>
<evidence type="ECO:0000256" key="19">
    <source>
        <dbReference type="ARBA" id="ARBA00078169"/>
    </source>
</evidence>
<dbReference type="InterPro" id="IPR014030">
    <property type="entry name" value="Ketoacyl_synth_N"/>
</dbReference>
<dbReference type="Gene3D" id="3.40.50.720">
    <property type="entry name" value="NAD(P)-binding Rossmann-like Domain"/>
    <property type="match status" value="1"/>
</dbReference>
<evidence type="ECO:0000256" key="7">
    <source>
        <dbReference type="ARBA" id="ARBA00022857"/>
    </source>
</evidence>
<dbReference type="Pfam" id="PF21394">
    <property type="entry name" value="Beta-ketacyl_N"/>
    <property type="match status" value="1"/>
</dbReference>
<reference evidence="24" key="1">
    <citation type="submission" date="2020-06" db="EMBL/GenBank/DDBJ databases">
        <title>Nostoc edaphicum CCNP1411 genome.</title>
        <authorList>
            <person name="Fidor A."/>
            <person name="Grabski M."/>
            <person name="Gawor J."/>
            <person name="Gromadka R."/>
            <person name="Wegrzyn G."/>
            <person name="Mazur-Marzec H."/>
        </authorList>
    </citation>
    <scope>NUCLEOTIDE SEQUENCE [LARGE SCALE GENOMIC DNA]</scope>
    <source>
        <strain evidence="24">CCNP1411</strain>
    </source>
</reference>
<dbReference type="Gene3D" id="3.30.70.250">
    <property type="entry name" value="Malonyl-CoA ACP transacylase, ACP-binding"/>
    <property type="match status" value="1"/>
</dbReference>
<comment type="function">
    <text evidence="15">Part of the PpsABCDE complex involved in the biosynthesis of the lipid core common to phthiocerols and phenolphthiocerols by successive additions of malonyl-CoA or methylmalonyl-CoA extender units. PpsA can accept as substrate the activated forms of either icosanoyl (C20), docosanoyl (C22) or lignoceroyl (C24) groups from FadD26, or a (4-hydroxyphenyl)-C17 or (4-hydroxyphenyl)-C19 fatty acyl from FadD29. PpsA initiates the biosynthesis and extends its substrate using a malonyl-CoA extender unit. The PpsB and PpsC proteins add the second and third malonyl-CoA extender units. PpsD adds an (R)-methylmalonyl unit and PpsE adds a second (R)-methylmalonyl unit. The incorporation of the methylmalonyl units results in formation of two branched methyl groups in the elongated product.</text>
</comment>
<dbReference type="GO" id="GO:0034081">
    <property type="term" value="C:polyketide synthase complex"/>
    <property type="evidence" value="ECO:0007669"/>
    <property type="project" value="UniProtKB-ARBA"/>
</dbReference>
<evidence type="ECO:0000256" key="17">
    <source>
        <dbReference type="ARBA" id="ARBA00073623"/>
    </source>
</evidence>
<dbReference type="InterPro" id="IPR009081">
    <property type="entry name" value="PP-bd_ACP"/>
</dbReference>
<proteinExistence type="predicted"/>
<evidence type="ECO:0000256" key="5">
    <source>
        <dbReference type="ARBA" id="ARBA00022679"/>
    </source>
</evidence>
<feature type="domain" description="Ketosynthase family 3 (KS3)" evidence="22">
    <location>
        <begin position="7"/>
        <end position="432"/>
    </location>
</feature>
<evidence type="ECO:0000256" key="10">
    <source>
        <dbReference type="ARBA" id="ARBA00023268"/>
    </source>
</evidence>